<dbReference type="AlphaFoldDB" id="A0A6N2SKY6"/>
<feature type="domain" description="Phage-Barnase-EndoU-ColicinE5/D-RelE-like nuclease" evidence="1">
    <location>
        <begin position="410"/>
        <end position="508"/>
    </location>
</feature>
<feature type="domain" description="Large polyvalent protein associated" evidence="2">
    <location>
        <begin position="57"/>
        <end position="108"/>
    </location>
</feature>
<organism evidence="3">
    <name type="scientific">Campylobacter ureolyticus</name>
    <dbReference type="NCBI Taxonomy" id="827"/>
    <lineage>
        <taxon>Bacteria</taxon>
        <taxon>Pseudomonadati</taxon>
        <taxon>Campylobacterota</taxon>
        <taxon>Epsilonproteobacteria</taxon>
        <taxon>Campylobacterales</taxon>
        <taxon>Campylobacteraceae</taxon>
        <taxon>Campylobacter</taxon>
    </lineage>
</organism>
<evidence type="ECO:0000313" key="3">
    <source>
        <dbReference type="EMBL" id="VYS94147.1"/>
    </source>
</evidence>
<proteinExistence type="predicted"/>
<dbReference type="RefSeq" id="WP_156847317.1">
    <property type="nucleotide sequence ID" value="NZ_CACRSK010000003.1"/>
</dbReference>
<sequence length="944" mass="106178">MITKQNIAKNNPQLFNKIVKENIKSSVLPTNAYQKVDDLVQKTGAKQNLFAYENSATNIKKDTIKNLNTAKQMQINGDDELKIWRETGWFKDKDNIWKFELNDSDAKIKALKQGRLGDVLKHDELFKAYPELKNNYVFFDSNIKTNSLFNPKNGEITINSNLSKSDIKNALMQEIQNAIQHKEYAGFKNGAKLYDDFGKFERDNVVSRLNLTPKQQSKIINRQNPVNDDYHTWVRSEDDIIDFKKIKEDDFIETPDWTLKDYKKALNNGEVKVYSSNPIVSGNFVTPSKMEAMAYAGNGKVYEKSVNINEVAWIDGLQGQYIQSKSLHPFETAKYNSNVVDKNSLNIIKKQEFIKTLKGEQKDLARANLEKELNITPIKEFGKNYAEFYHNPKGAINKLLAEKKGQVAGAFYRKDLGDIDLVWGDTKIGLRKILDKHVDDFSEFGNDINAVGKALDEIINKGKLVNKNGVETIWYKKGDNFYLVGLAKGYNKVGDNKWVITSYKKTKGAIPDEIKGNTANLSAYSGKFKGELTSSHPPLTSSTNNIPQNTLNNNKMKGGFTTQAMTKNIISSGIGGGIGAYSVPEDKKLEGFIIGALGGMGASNFGGISHSAVNLVKNMIKTPKGIDKAIEKGVDKGLVGVANKFLSKEAAKTWSEVGGNVANIKYLFTNTLDKSYEKVRDSVTGELNAMFNKYVNLSSVLNQLSKKDNKAFYDFLANNGSIENLSPEIRKFANDVRNQIIKEFEYQVGAKLVDENTAKEFSGNFLSRIYENEGLKSKFKDWISSSSSAFGIDPIYKRGLEKTIGIGEYQRLKALGKIAVKGDKGFSTGRKWILNEPYDEKTLLKMADENTKIKIRRDYTADERAKMGEVTDISRVLPQTLYKMASRRINNEFLSKTLDLAKNTDKILAPDELLPRLIELEKAGNIKEIKRLGYEQIPDNDMEC</sequence>
<accession>A0A6N2SKY6</accession>
<evidence type="ECO:0000259" key="2">
    <source>
        <dbReference type="Pfam" id="PF18838"/>
    </source>
</evidence>
<dbReference type="EMBL" id="CACRSK010000003">
    <property type="protein sequence ID" value="VYS94147.1"/>
    <property type="molecule type" value="Genomic_DNA"/>
</dbReference>
<protein>
    <recommendedName>
        <fullName evidence="4">Phage-Barnase-EndoU-ColicinE5/D-RelE-like nuclease domain-containing protein</fullName>
    </recommendedName>
</protein>
<name>A0A6N2SKY6_9BACT</name>
<dbReference type="InterPro" id="IPR040696">
    <property type="entry name" value="LPD23"/>
</dbReference>
<reference evidence="3" key="1">
    <citation type="submission" date="2019-11" db="EMBL/GenBank/DDBJ databases">
        <authorList>
            <person name="Feng L."/>
        </authorList>
    </citation>
    <scope>NUCLEOTIDE SEQUENCE</scope>
    <source>
        <strain evidence="3">CUreolyticusLFYP111</strain>
    </source>
</reference>
<dbReference type="InterPro" id="IPR041092">
    <property type="entry name" value="PBECR1"/>
</dbReference>
<evidence type="ECO:0008006" key="4">
    <source>
        <dbReference type="Google" id="ProtNLM"/>
    </source>
</evidence>
<dbReference type="Pfam" id="PF18838">
    <property type="entry name" value="LPD23"/>
    <property type="match status" value="1"/>
</dbReference>
<dbReference type="Pfam" id="PF18809">
    <property type="entry name" value="PBECR1"/>
    <property type="match status" value="1"/>
</dbReference>
<evidence type="ECO:0000259" key="1">
    <source>
        <dbReference type="Pfam" id="PF18809"/>
    </source>
</evidence>
<gene>
    <name evidence="3" type="ORF">CULFYP111_00952</name>
</gene>